<evidence type="ECO:0000313" key="5">
    <source>
        <dbReference type="EMBL" id="MYL85032.1"/>
    </source>
</evidence>
<feature type="transmembrane region" description="Helical" evidence="3">
    <location>
        <begin position="117"/>
        <end position="137"/>
    </location>
</feature>
<dbReference type="InterPro" id="IPR000160">
    <property type="entry name" value="GGDEF_dom"/>
</dbReference>
<dbReference type="EMBL" id="WVUD01000052">
    <property type="protein sequence ID" value="MYL85032.1"/>
    <property type="molecule type" value="Genomic_DNA"/>
</dbReference>
<dbReference type="Gene3D" id="3.30.70.270">
    <property type="match status" value="1"/>
</dbReference>
<feature type="transmembrane region" description="Helical" evidence="3">
    <location>
        <begin position="6"/>
        <end position="26"/>
    </location>
</feature>
<dbReference type="Proteomes" id="UP000482487">
    <property type="component" value="Unassembled WGS sequence"/>
</dbReference>
<dbReference type="RefSeq" id="WP_160963624.1">
    <property type="nucleotide sequence ID" value="NZ_WVUD01000052.1"/>
</dbReference>
<name>A0A7C9MQZ9_9BACT</name>
<dbReference type="InterPro" id="IPR029787">
    <property type="entry name" value="Nucleotide_cyclase"/>
</dbReference>
<evidence type="ECO:0000256" key="2">
    <source>
        <dbReference type="ARBA" id="ARBA00034247"/>
    </source>
</evidence>
<comment type="caution">
    <text evidence="5">The sequence shown here is derived from an EMBL/GenBank/DDBJ whole genome shotgun (WGS) entry which is preliminary data.</text>
</comment>
<comment type="catalytic activity">
    <reaction evidence="2">
        <text>2 GTP = 3',3'-c-di-GMP + 2 diphosphate</text>
        <dbReference type="Rhea" id="RHEA:24898"/>
        <dbReference type="ChEBI" id="CHEBI:33019"/>
        <dbReference type="ChEBI" id="CHEBI:37565"/>
        <dbReference type="ChEBI" id="CHEBI:58805"/>
        <dbReference type="EC" id="2.7.7.65"/>
    </reaction>
</comment>
<feature type="transmembrane region" description="Helical" evidence="3">
    <location>
        <begin position="65"/>
        <end position="87"/>
    </location>
</feature>
<evidence type="ECO:0000256" key="3">
    <source>
        <dbReference type="SAM" id="Phobius"/>
    </source>
</evidence>
<accession>A0A7C9MQZ9</accession>
<dbReference type="NCBIfam" id="TIGR00254">
    <property type="entry name" value="GGDEF"/>
    <property type="match status" value="1"/>
</dbReference>
<keyword evidence="3" id="KW-0812">Transmembrane</keyword>
<reference evidence="5 6" key="1">
    <citation type="submission" date="2020-01" db="EMBL/GenBank/DDBJ databases">
        <title>Genome sequence of Desulfovibrio aerotolerans DSM 16695(T).</title>
        <authorList>
            <person name="Karnachuk O."/>
            <person name="Avakyan M."/>
            <person name="Mardanov A."/>
            <person name="Kadnikov V."/>
            <person name="Ravin N."/>
        </authorList>
    </citation>
    <scope>NUCLEOTIDE SEQUENCE [LARGE SCALE GENOMIC DNA]</scope>
    <source>
        <strain evidence="5 6">DSM 16695</strain>
    </source>
</reference>
<dbReference type="PROSITE" id="PS50887">
    <property type="entry name" value="GGDEF"/>
    <property type="match status" value="1"/>
</dbReference>
<dbReference type="SUPFAM" id="SSF55073">
    <property type="entry name" value="Nucleotide cyclase"/>
    <property type="match status" value="1"/>
</dbReference>
<evidence type="ECO:0000313" key="6">
    <source>
        <dbReference type="Proteomes" id="UP000482487"/>
    </source>
</evidence>
<sequence>MFQLDFNTAIIIYFCSNSCVAIMLALAFSDAQAKGARLWIAAMTIHLASAPLYLARGLIPDSLSILLANVLFSLAWTGYLASLDVFFGIRRKRSVYALPLVLAVLIFGYYIDAARPRIILGNSLFALQTLTLAAVIMSQRARFRRRIMVIFALGYVLAAVACLLRAAAAFFASDPNPAPFAPSPAQTAALLLCGPSFVACTLGFVLLHRERMDAAIRQLAEIDHLTGLTNRRGFEKGFATALAEAASNNSWTSLALLDLDRFKAINDSLGHAAGDVVLVELGRILTRVTRQDDLLARIGGDEFCVVMPRTTPEHAAVLGERLRSAVAGHDWQAFGLKKPLTATIGLSSHLGSRQDSASDFLRLADMALLAAKDEAGDTVLHANALHSPQPRIRVSSDLSLSQPDES</sequence>
<organism evidence="5 6">
    <name type="scientific">Solidesulfovibrio aerotolerans</name>
    <dbReference type="NCBI Taxonomy" id="295255"/>
    <lineage>
        <taxon>Bacteria</taxon>
        <taxon>Pseudomonadati</taxon>
        <taxon>Thermodesulfobacteriota</taxon>
        <taxon>Desulfovibrionia</taxon>
        <taxon>Desulfovibrionales</taxon>
        <taxon>Desulfovibrionaceae</taxon>
        <taxon>Solidesulfovibrio</taxon>
    </lineage>
</organism>
<dbReference type="InterPro" id="IPR043128">
    <property type="entry name" value="Rev_trsase/Diguanyl_cyclase"/>
</dbReference>
<dbReference type="AlphaFoldDB" id="A0A7C9MQZ9"/>
<dbReference type="PANTHER" id="PTHR45138:SF9">
    <property type="entry name" value="DIGUANYLATE CYCLASE DGCM-RELATED"/>
    <property type="match status" value="1"/>
</dbReference>
<keyword evidence="3" id="KW-0472">Membrane</keyword>
<feature type="transmembrane region" description="Helical" evidence="3">
    <location>
        <begin position="185"/>
        <end position="207"/>
    </location>
</feature>
<feature type="transmembrane region" description="Helical" evidence="3">
    <location>
        <begin position="149"/>
        <end position="173"/>
    </location>
</feature>
<dbReference type="OrthoDB" id="9813903at2"/>
<feature type="transmembrane region" description="Helical" evidence="3">
    <location>
        <begin position="94"/>
        <end position="111"/>
    </location>
</feature>
<dbReference type="CDD" id="cd01949">
    <property type="entry name" value="GGDEF"/>
    <property type="match status" value="1"/>
</dbReference>
<dbReference type="FunFam" id="3.30.70.270:FF:000001">
    <property type="entry name" value="Diguanylate cyclase domain protein"/>
    <property type="match status" value="1"/>
</dbReference>
<dbReference type="Pfam" id="PF00990">
    <property type="entry name" value="GGDEF"/>
    <property type="match status" value="1"/>
</dbReference>
<dbReference type="SMART" id="SM00267">
    <property type="entry name" value="GGDEF"/>
    <property type="match status" value="1"/>
</dbReference>
<protein>
    <recommendedName>
        <fullName evidence="1">diguanylate cyclase</fullName>
        <ecNumber evidence="1">2.7.7.65</ecNumber>
    </recommendedName>
</protein>
<dbReference type="EC" id="2.7.7.65" evidence="1"/>
<keyword evidence="3" id="KW-1133">Transmembrane helix</keyword>
<proteinExistence type="predicted"/>
<keyword evidence="6" id="KW-1185">Reference proteome</keyword>
<evidence type="ECO:0000256" key="1">
    <source>
        <dbReference type="ARBA" id="ARBA00012528"/>
    </source>
</evidence>
<feature type="domain" description="GGDEF" evidence="4">
    <location>
        <begin position="250"/>
        <end position="384"/>
    </location>
</feature>
<dbReference type="GO" id="GO:0052621">
    <property type="term" value="F:diguanylate cyclase activity"/>
    <property type="evidence" value="ECO:0007669"/>
    <property type="project" value="UniProtKB-EC"/>
</dbReference>
<dbReference type="InterPro" id="IPR050469">
    <property type="entry name" value="Diguanylate_Cyclase"/>
</dbReference>
<dbReference type="PANTHER" id="PTHR45138">
    <property type="entry name" value="REGULATORY COMPONENTS OF SENSORY TRANSDUCTION SYSTEM"/>
    <property type="match status" value="1"/>
</dbReference>
<evidence type="ECO:0000259" key="4">
    <source>
        <dbReference type="PROSITE" id="PS50887"/>
    </source>
</evidence>
<feature type="transmembrane region" description="Helical" evidence="3">
    <location>
        <begin position="38"/>
        <end position="59"/>
    </location>
</feature>
<gene>
    <name evidence="5" type="ORF">GTA51_18130</name>
</gene>